<organism evidence="7 8">
    <name type="scientific">Tagetes erecta</name>
    <name type="common">African marigold</name>
    <dbReference type="NCBI Taxonomy" id="13708"/>
    <lineage>
        <taxon>Eukaryota</taxon>
        <taxon>Viridiplantae</taxon>
        <taxon>Streptophyta</taxon>
        <taxon>Embryophyta</taxon>
        <taxon>Tracheophyta</taxon>
        <taxon>Spermatophyta</taxon>
        <taxon>Magnoliopsida</taxon>
        <taxon>eudicotyledons</taxon>
        <taxon>Gunneridae</taxon>
        <taxon>Pentapetalae</taxon>
        <taxon>asterids</taxon>
        <taxon>campanulids</taxon>
        <taxon>Asterales</taxon>
        <taxon>Asteraceae</taxon>
        <taxon>Asteroideae</taxon>
        <taxon>Heliantheae alliance</taxon>
        <taxon>Tageteae</taxon>
        <taxon>Tagetes</taxon>
    </lineage>
</organism>
<evidence type="ECO:0000313" key="8">
    <source>
        <dbReference type="Proteomes" id="UP001229421"/>
    </source>
</evidence>
<dbReference type="PROSITE" id="PS51999">
    <property type="entry name" value="ZF_GRF"/>
    <property type="match status" value="1"/>
</dbReference>
<dbReference type="EMBL" id="JAUHHV010000003">
    <property type="protein sequence ID" value="KAK1430793.1"/>
    <property type="molecule type" value="Genomic_DNA"/>
</dbReference>
<name>A0AAD8L0I3_TARER</name>
<accession>A0AAD8L0I3</accession>
<evidence type="ECO:0000256" key="4">
    <source>
        <dbReference type="PROSITE-ProRule" id="PRU01343"/>
    </source>
</evidence>
<feature type="domain" description="GRF-type" evidence="6">
    <location>
        <begin position="28"/>
        <end position="70"/>
    </location>
</feature>
<keyword evidence="1" id="KW-0479">Metal-binding</keyword>
<comment type="caution">
    <text evidence="7">The sequence shown here is derived from an EMBL/GenBank/DDBJ whole genome shotgun (WGS) entry which is preliminary data.</text>
</comment>
<evidence type="ECO:0000256" key="3">
    <source>
        <dbReference type="ARBA" id="ARBA00022833"/>
    </source>
</evidence>
<gene>
    <name evidence="7" type="ORF">QVD17_13807</name>
</gene>
<sequence length="153" mass="17757">MKSSSSSSTSVTKNPKIIKVDLEGNVYCNHDMVAIQRVAGRRSARVGEKFYGCPLWPRMDCKFFLWKEDVAKVLKQESNYTEIEQNPFTLEKLKVEYLEFQNKLFVEENKSLKDENKRLKEDLLLPKSKSNWGVTHVLGFLVVVMAIWLVLCH</sequence>
<keyword evidence="5" id="KW-0472">Membrane</keyword>
<keyword evidence="5" id="KW-1133">Transmembrane helix</keyword>
<reference evidence="7" key="1">
    <citation type="journal article" date="2023" name="bioRxiv">
        <title>Improved chromosome-level genome assembly for marigold (Tagetes erecta).</title>
        <authorList>
            <person name="Jiang F."/>
            <person name="Yuan L."/>
            <person name="Wang S."/>
            <person name="Wang H."/>
            <person name="Xu D."/>
            <person name="Wang A."/>
            <person name="Fan W."/>
        </authorList>
    </citation>
    <scope>NUCLEOTIDE SEQUENCE</scope>
    <source>
        <strain evidence="7">WSJ</strain>
        <tissue evidence="7">Leaf</tissue>
    </source>
</reference>
<feature type="transmembrane region" description="Helical" evidence="5">
    <location>
        <begin position="132"/>
        <end position="151"/>
    </location>
</feature>
<proteinExistence type="predicted"/>
<evidence type="ECO:0000259" key="6">
    <source>
        <dbReference type="PROSITE" id="PS51999"/>
    </source>
</evidence>
<keyword evidence="2 4" id="KW-0863">Zinc-finger</keyword>
<evidence type="ECO:0000256" key="1">
    <source>
        <dbReference type="ARBA" id="ARBA00022723"/>
    </source>
</evidence>
<keyword evidence="8" id="KW-1185">Reference proteome</keyword>
<keyword evidence="3" id="KW-0862">Zinc</keyword>
<dbReference type="InterPro" id="IPR010666">
    <property type="entry name" value="Znf_GRF"/>
</dbReference>
<dbReference type="Pfam" id="PF06839">
    <property type="entry name" value="Zn_ribbon_GRF"/>
    <property type="match status" value="1"/>
</dbReference>
<evidence type="ECO:0000313" key="7">
    <source>
        <dbReference type="EMBL" id="KAK1430793.1"/>
    </source>
</evidence>
<dbReference type="Proteomes" id="UP001229421">
    <property type="component" value="Unassembled WGS sequence"/>
</dbReference>
<evidence type="ECO:0000256" key="2">
    <source>
        <dbReference type="ARBA" id="ARBA00022771"/>
    </source>
</evidence>
<dbReference type="GO" id="GO:0008270">
    <property type="term" value="F:zinc ion binding"/>
    <property type="evidence" value="ECO:0007669"/>
    <property type="project" value="UniProtKB-KW"/>
</dbReference>
<protein>
    <recommendedName>
        <fullName evidence="6">GRF-type domain-containing protein</fullName>
    </recommendedName>
</protein>
<evidence type="ECO:0000256" key="5">
    <source>
        <dbReference type="SAM" id="Phobius"/>
    </source>
</evidence>
<keyword evidence="5" id="KW-0812">Transmembrane</keyword>
<dbReference type="AlphaFoldDB" id="A0AAD8L0I3"/>